<proteinExistence type="predicted"/>
<dbReference type="EMBL" id="JAAGNN010000021">
    <property type="protein sequence ID" value="KAF4075026.1"/>
    <property type="molecule type" value="Genomic_DNA"/>
</dbReference>
<dbReference type="Proteomes" id="UP000593565">
    <property type="component" value="Unassembled WGS sequence"/>
</dbReference>
<comment type="caution">
    <text evidence="1">The sequence shown here is derived from an EMBL/GenBank/DDBJ whole genome shotgun (WGS) entry which is preliminary data.</text>
</comment>
<keyword evidence="2" id="KW-1185">Reference proteome</keyword>
<evidence type="ECO:0000313" key="2">
    <source>
        <dbReference type="Proteomes" id="UP000593565"/>
    </source>
</evidence>
<protein>
    <submittedName>
        <fullName evidence="1">Uncharacterized protein</fullName>
    </submittedName>
</protein>
<organism evidence="1 2">
    <name type="scientific">Ameiurus melas</name>
    <name type="common">Black bullhead</name>
    <name type="synonym">Silurus melas</name>
    <dbReference type="NCBI Taxonomy" id="219545"/>
    <lineage>
        <taxon>Eukaryota</taxon>
        <taxon>Metazoa</taxon>
        <taxon>Chordata</taxon>
        <taxon>Craniata</taxon>
        <taxon>Vertebrata</taxon>
        <taxon>Euteleostomi</taxon>
        <taxon>Actinopterygii</taxon>
        <taxon>Neopterygii</taxon>
        <taxon>Teleostei</taxon>
        <taxon>Ostariophysi</taxon>
        <taxon>Siluriformes</taxon>
        <taxon>Ictaluridae</taxon>
        <taxon>Ameiurus</taxon>
    </lineage>
</organism>
<gene>
    <name evidence="1" type="ORF">AMELA_G00229940</name>
</gene>
<evidence type="ECO:0000313" key="1">
    <source>
        <dbReference type="EMBL" id="KAF4075026.1"/>
    </source>
</evidence>
<reference evidence="1 2" key="1">
    <citation type="submission" date="2020-02" db="EMBL/GenBank/DDBJ databases">
        <title>A chromosome-scale genome assembly of the black bullhead catfish (Ameiurus melas).</title>
        <authorList>
            <person name="Wen M."/>
            <person name="Zham M."/>
            <person name="Cabau C."/>
            <person name="Klopp C."/>
            <person name="Donnadieu C."/>
            <person name="Roques C."/>
            <person name="Bouchez O."/>
            <person name="Lampietro C."/>
            <person name="Jouanno E."/>
            <person name="Herpin A."/>
            <person name="Louis A."/>
            <person name="Berthelot C."/>
            <person name="Parey E."/>
            <person name="Roest-Crollius H."/>
            <person name="Braasch I."/>
            <person name="Postlethwait J."/>
            <person name="Robinson-Rechavi M."/>
            <person name="Echchiki A."/>
            <person name="Begum T."/>
            <person name="Montfort J."/>
            <person name="Schartl M."/>
            <person name="Bobe J."/>
            <person name="Guiguen Y."/>
        </authorList>
    </citation>
    <scope>NUCLEOTIDE SEQUENCE [LARGE SCALE GENOMIC DNA]</scope>
    <source>
        <strain evidence="1">M_S1</strain>
        <tissue evidence="1">Blood</tissue>
    </source>
</reference>
<sequence length="72" mass="7903">MSAILEILDKNHTDSEEELNKGLTFGIITVVDDVMDPIPCDYSDVALVIEEVVDLRNLGDVPNAFVNLMGLL</sequence>
<name>A0A7J5ZWZ2_AMEME</name>
<accession>A0A7J5ZWZ2</accession>
<dbReference type="AlphaFoldDB" id="A0A7J5ZWZ2"/>